<dbReference type="GeneID" id="106566581"/>
<feature type="chain" id="PRO_5010219130" evidence="1">
    <location>
        <begin position="23"/>
        <end position="145"/>
    </location>
</feature>
<proteinExistence type="predicted"/>
<protein>
    <submittedName>
        <fullName evidence="3">Uncharacterized protein isoform X2</fullName>
    </submittedName>
</protein>
<dbReference type="RefSeq" id="XP_013990191.1">
    <property type="nucleotide sequence ID" value="XM_014134716.2"/>
</dbReference>
<reference evidence="3" key="1">
    <citation type="submission" date="2025-08" db="UniProtKB">
        <authorList>
            <consortium name="RefSeq"/>
        </authorList>
    </citation>
    <scope>IDENTIFICATION</scope>
</reference>
<accession>A0A1S3LGX5</accession>
<sequence>MYVNGPVLRSVVVFLLLGVSYSKRRCNYTDILSTYRELIFVELQNLLQHVLRSIHGMTEQFLCQGWDQGHGRGSRQQRGMKKPVEMMAVLIRQNCRHTDLVRRQKRTAPCVTAQRTKGKNRTRMRLIRALINCWQKLQSLYTPTK</sequence>
<evidence type="ECO:0000313" key="3">
    <source>
        <dbReference type="RefSeq" id="XP_013990191.1"/>
    </source>
</evidence>
<gene>
    <name evidence="3" type="primary">LOC106566581</name>
</gene>
<dbReference type="AlphaFoldDB" id="A0A1S3LGX5"/>
<organism evidence="2 3">
    <name type="scientific">Salmo salar</name>
    <name type="common">Atlantic salmon</name>
    <dbReference type="NCBI Taxonomy" id="8030"/>
    <lineage>
        <taxon>Eukaryota</taxon>
        <taxon>Metazoa</taxon>
        <taxon>Chordata</taxon>
        <taxon>Craniata</taxon>
        <taxon>Vertebrata</taxon>
        <taxon>Euteleostomi</taxon>
        <taxon>Actinopterygii</taxon>
        <taxon>Neopterygii</taxon>
        <taxon>Teleostei</taxon>
        <taxon>Protacanthopterygii</taxon>
        <taxon>Salmoniformes</taxon>
        <taxon>Salmonidae</taxon>
        <taxon>Salmoninae</taxon>
        <taxon>Salmo</taxon>
    </lineage>
</organism>
<keyword evidence="2" id="KW-1185">Reference proteome</keyword>
<keyword evidence="1" id="KW-0732">Signal</keyword>
<evidence type="ECO:0000313" key="2">
    <source>
        <dbReference type="Proteomes" id="UP001652741"/>
    </source>
</evidence>
<feature type="signal peptide" evidence="1">
    <location>
        <begin position="1"/>
        <end position="22"/>
    </location>
</feature>
<evidence type="ECO:0000256" key="1">
    <source>
        <dbReference type="SAM" id="SignalP"/>
    </source>
</evidence>
<dbReference type="Proteomes" id="UP001652741">
    <property type="component" value="Chromosome ssa13"/>
</dbReference>
<name>A0A1S3LGX5_SALSA</name>